<dbReference type="SMART" id="SM00100">
    <property type="entry name" value="cNMP"/>
    <property type="match status" value="1"/>
</dbReference>
<dbReference type="EMBL" id="JASPKY010000003">
    <property type="protein sequence ID" value="KAK9758827.1"/>
    <property type="molecule type" value="Genomic_DNA"/>
</dbReference>
<dbReference type="InterPro" id="IPR000595">
    <property type="entry name" value="cNMP-bd_dom"/>
</dbReference>
<feature type="transmembrane region" description="Helical" evidence="1">
    <location>
        <begin position="228"/>
        <end position="252"/>
    </location>
</feature>
<dbReference type="GO" id="GO:0003254">
    <property type="term" value="P:regulation of membrane depolarization"/>
    <property type="evidence" value="ECO:0007669"/>
    <property type="project" value="TreeGrafter"/>
</dbReference>
<comment type="caution">
    <text evidence="3">The sequence shown here is derived from an EMBL/GenBank/DDBJ whole genome shotgun (WGS) entry which is preliminary data.</text>
</comment>
<dbReference type="AlphaFoldDB" id="A0AAW1NAM2"/>
<name>A0AAW1NAM2_POPJA</name>
<dbReference type="SUPFAM" id="SSF51206">
    <property type="entry name" value="cAMP-binding domain-like"/>
    <property type="match status" value="1"/>
</dbReference>
<gene>
    <name evidence="3" type="ORF">QE152_g593</name>
</gene>
<proteinExistence type="predicted"/>
<dbReference type="GO" id="GO:0035725">
    <property type="term" value="P:sodium ion transmembrane transport"/>
    <property type="evidence" value="ECO:0007669"/>
    <property type="project" value="TreeGrafter"/>
</dbReference>
<keyword evidence="4" id="KW-1185">Reference proteome</keyword>
<dbReference type="InterPro" id="IPR014710">
    <property type="entry name" value="RmlC-like_jellyroll"/>
</dbReference>
<evidence type="ECO:0000259" key="2">
    <source>
        <dbReference type="PROSITE" id="PS50042"/>
    </source>
</evidence>
<dbReference type="Gene3D" id="2.60.120.10">
    <property type="entry name" value="Jelly Rolls"/>
    <property type="match status" value="1"/>
</dbReference>
<feature type="transmembrane region" description="Helical" evidence="1">
    <location>
        <begin position="86"/>
        <end position="109"/>
    </location>
</feature>
<dbReference type="CDD" id="cd00038">
    <property type="entry name" value="CAP_ED"/>
    <property type="match status" value="1"/>
</dbReference>
<dbReference type="PROSITE" id="PS50042">
    <property type="entry name" value="CNMP_BINDING_3"/>
    <property type="match status" value="1"/>
</dbReference>
<feature type="domain" description="Cyclic nucleotide-binding" evidence="2">
    <location>
        <begin position="406"/>
        <end position="522"/>
    </location>
</feature>
<dbReference type="InterPro" id="IPR051413">
    <property type="entry name" value="K/Na_HCN_channel"/>
</dbReference>
<organism evidence="3 4">
    <name type="scientific">Popillia japonica</name>
    <name type="common">Japanese beetle</name>
    <dbReference type="NCBI Taxonomy" id="7064"/>
    <lineage>
        <taxon>Eukaryota</taxon>
        <taxon>Metazoa</taxon>
        <taxon>Ecdysozoa</taxon>
        <taxon>Arthropoda</taxon>
        <taxon>Hexapoda</taxon>
        <taxon>Insecta</taxon>
        <taxon>Pterygota</taxon>
        <taxon>Neoptera</taxon>
        <taxon>Endopterygota</taxon>
        <taxon>Coleoptera</taxon>
        <taxon>Polyphaga</taxon>
        <taxon>Scarabaeiformia</taxon>
        <taxon>Scarabaeidae</taxon>
        <taxon>Rutelinae</taxon>
        <taxon>Popillia</taxon>
    </lineage>
</organism>
<dbReference type="Gene3D" id="1.10.287.630">
    <property type="entry name" value="Helix hairpin bin"/>
    <property type="match status" value="1"/>
</dbReference>
<dbReference type="PANTHER" id="PTHR45689:SF14">
    <property type="entry name" value="CYCLIC NUCLEOTIDE-GATED CATION CHANNEL SUBUNIT A-LIKE PROTEIN"/>
    <property type="match status" value="1"/>
</dbReference>
<dbReference type="InterPro" id="IPR018490">
    <property type="entry name" value="cNMP-bd_dom_sf"/>
</dbReference>
<keyword evidence="1" id="KW-0812">Transmembrane</keyword>
<accession>A0AAW1NAM2</accession>
<evidence type="ECO:0000313" key="4">
    <source>
        <dbReference type="Proteomes" id="UP001458880"/>
    </source>
</evidence>
<feature type="transmembrane region" description="Helical" evidence="1">
    <location>
        <begin position="303"/>
        <end position="325"/>
    </location>
</feature>
<dbReference type="PANTHER" id="PTHR45689">
    <property type="entry name" value="I[[H]] CHANNEL, ISOFORM E"/>
    <property type="match status" value="1"/>
</dbReference>
<reference evidence="3 4" key="1">
    <citation type="journal article" date="2024" name="BMC Genomics">
        <title>De novo assembly and annotation of Popillia japonica's genome with initial clues to its potential as an invasive pest.</title>
        <authorList>
            <person name="Cucini C."/>
            <person name="Boschi S."/>
            <person name="Funari R."/>
            <person name="Cardaioli E."/>
            <person name="Iannotti N."/>
            <person name="Marturano G."/>
            <person name="Paoli F."/>
            <person name="Bruttini M."/>
            <person name="Carapelli A."/>
            <person name="Frati F."/>
            <person name="Nardi F."/>
        </authorList>
    </citation>
    <scope>NUCLEOTIDE SEQUENCE [LARGE SCALE GENOMIC DNA]</scope>
    <source>
        <strain evidence="3">DMR45628</strain>
    </source>
</reference>
<keyword evidence="1" id="KW-1133">Transmembrane helix</keyword>
<sequence>MLTAVPKFEREGHFCQIPFVPPELFMFEEEESRFRRFRNYVIRLRMATADHAGGWNYLPSHASIMAEHRKHLKHLYIIHPFSTFRIYWDMFMIIIFGLQFIAIPLEVAIYSTEIRKQFRIVWYPVRLSLDALCLVDICLRFMSGYVQETTKEIILDPEMIMIHYCKTLFVPDILSSVLNYSEILPIGKLIVHILKSGSLLKLVRLVTFLRYCQHFADQAQISYTVYNITMVIICYVLFVHIVTCTTIFLETIAPKLTLIKKYYWRFQPVMKDFYQAYVVNCLRALIMINNIDFGSQPVSVLVSMYILLIWIISKVINIVIITYIMKIVVTRRSANIKYTENIRQLLEFMRHKKLPEQLQKRILCYYEFRYEKNFFREADILESLTGSLKTELILRSCKKLVQNVDFLNELPPFLLVKIVSYLKYEVFMINDVIFRHDTPGYCMYFILTGSVAVYTSKGAEVVHLKDGAYFGEIALLTNVNRVGSVVSVEVSELYRLDRKDFVKVIAPHKYLVRKIKNRAERRLEDTIMMMKKSHSRCRR</sequence>
<protein>
    <submittedName>
        <fullName evidence="3">Cyclic nucleotide-binding domain</fullName>
    </submittedName>
</protein>
<evidence type="ECO:0000256" key="1">
    <source>
        <dbReference type="SAM" id="Phobius"/>
    </source>
</evidence>
<dbReference type="GO" id="GO:0005249">
    <property type="term" value="F:voltage-gated potassium channel activity"/>
    <property type="evidence" value="ECO:0007669"/>
    <property type="project" value="TreeGrafter"/>
</dbReference>
<keyword evidence="1" id="KW-0472">Membrane</keyword>
<dbReference type="Proteomes" id="UP001458880">
    <property type="component" value="Unassembled WGS sequence"/>
</dbReference>
<dbReference type="GO" id="GO:0098855">
    <property type="term" value="C:HCN channel complex"/>
    <property type="evidence" value="ECO:0007669"/>
    <property type="project" value="TreeGrafter"/>
</dbReference>
<dbReference type="Pfam" id="PF00027">
    <property type="entry name" value="cNMP_binding"/>
    <property type="match status" value="1"/>
</dbReference>
<evidence type="ECO:0000313" key="3">
    <source>
        <dbReference type="EMBL" id="KAK9758827.1"/>
    </source>
</evidence>